<evidence type="ECO:0000256" key="2">
    <source>
        <dbReference type="ARBA" id="ARBA00022801"/>
    </source>
</evidence>
<keyword evidence="7" id="KW-1185">Reference proteome</keyword>
<dbReference type="InterPro" id="IPR023485">
    <property type="entry name" value="Ptyr_pPase"/>
</dbReference>
<dbReference type="InterPro" id="IPR036196">
    <property type="entry name" value="Ptyr_pPase_sf"/>
</dbReference>
<dbReference type="PRINTS" id="PR00719">
    <property type="entry name" value="LMWPTPASE"/>
</dbReference>
<sequence length="130" mass="14342">MILFVCSGNTCRSPMAERLFPGSTSAGTHATPGTAMTPHAAQVVRELGGDPEGFVSRRLDAALLREAEWVFTMTAAHRDWARRLLPEAAGRIETLLVDADIADPYGRGLDVYRDTARQIERALHRLRSRP</sequence>
<proteinExistence type="inferred from homology"/>
<reference evidence="6 7" key="1">
    <citation type="submission" date="2020-07" db="EMBL/GenBank/DDBJ databases">
        <title>Genomic Encyclopedia of Type Strains, Phase IV (KMG-IV): sequencing the most valuable type-strain genomes for metagenomic binning, comparative biology and taxonomic classification.</title>
        <authorList>
            <person name="Goeker M."/>
        </authorList>
    </citation>
    <scope>NUCLEOTIDE SEQUENCE [LARGE SCALE GENOMIC DNA]</scope>
    <source>
        <strain evidence="6 7">DSM 45533</strain>
    </source>
</reference>
<feature type="active site" description="Nucleophile" evidence="4">
    <location>
        <position position="6"/>
    </location>
</feature>
<dbReference type="InterPro" id="IPR017867">
    <property type="entry name" value="Tyr_phospatase_low_mol_wt"/>
</dbReference>
<dbReference type="GO" id="GO:0004725">
    <property type="term" value="F:protein tyrosine phosphatase activity"/>
    <property type="evidence" value="ECO:0007669"/>
    <property type="project" value="UniProtKB-EC"/>
</dbReference>
<dbReference type="SMART" id="SM00226">
    <property type="entry name" value="LMWPc"/>
    <property type="match status" value="1"/>
</dbReference>
<evidence type="ECO:0000313" key="7">
    <source>
        <dbReference type="Proteomes" id="UP000530928"/>
    </source>
</evidence>
<dbReference type="EMBL" id="JACDUR010000003">
    <property type="protein sequence ID" value="MBA2891994.1"/>
    <property type="molecule type" value="Genomic_DNA"/>
</dbReference>
<dbReference type="Gene3D" id="3.40.50.2300">
    <property type="match status" value="1"/>
</dbReference>
<evidence type="ECO:0000313" key="6">
    <source>
        <dbReference type="EMBL" id="MBA2891994.1"/>
    </source>
</evidence>
<dbReference type="EC" id="3.1.3.48" evidence="6"/>
<feature type="domain" description="Phosphotyrosine protein phosphatase I" evidence="5">
    <location>
        <begin position="2"/>
        <end position="129"/>
    </location>
</feature>
<gene>
    <name evidence="6" type="ORF">HNR30_003335</name>
</gene>
<evidence type="ECO:0000256" key="3">
    <source>
        <dbReference type="ARBA" id="ARBA00022912"/>
    </source>
</evidence>
<dbReference type="Pfam" id="PF01451">
    <property type="entry name" value="LMWPc"/>
    <property type="match status" value="1"/>
</dbReference>
<dbReference type="PANTHER" id="PTHR11717">
    <property type="entry name" value="LOW MOLECULAR WEIGHT PROTEIN TYROSINE PHOSPHATASE"/>
    <property type="match status" value="1"/>
</dbReference>
<organism evidence="6 7">
    <name type="scientific">Nonomuraea soli</name>
    <dbReference type="NCBI Taxonomy" id="1032476"/>
    <lineage>
        <taxon>Bacteria</taxon>
        <taxon>Bacillati</taxon>
        <taxon>Actinomycetota</taxon>
        <taxon>Actinomycetes</taxon>
        <taxon>Streptosporangiales</taxon>
        <taxon>Streptosporangiaceae</taxon>
        <taxon>Nonomuraea</taxon>
    </lineage>
</organism>
<comment type="similarity">
    <text evidence="1">Belongs to the low molecular weight phosphotyrosine protein phosphatase family.</text>
</comment>
<dbReference type="InterPro" id="IPR050438">
    <property type="entry name" value="LMW_PTPase"/>
</dbReference>
<feature type="active site" description="Proton donor" evidence="4">
    <location>
        <position position="103"/>
    </location>
</feature>
<dbReference type="SUPFAM" id="SSF52788">
    <property type="entry name" value="Phosphotyrosine protein phosphatases I"/>
    <property type="match status" value="1"/>
</dbReference>
<dbReference type="RefSeq" id="WP_181610735.1">
    <property type="nucleotide sequence ID" value="NZ_BAABAM010000002.1"/>
</dbReference>
<dbReference type="AlphaFoldDB" id="A0A7W0CIU0"/>
<feature type="active site" evidence="4">
    <location>
        <position position="12"/>
    </location>
</feature>
<evidence type="ECO:0000259" key="5">
    <source>
        <dbReference type="SMART" id="SM00226"/>
    </source>
</evidence>
<name>A0A7W0CIU0_9ACTN</name>
<dbReference type="PANTHER" id="PTHR11717:SF31">
    <property type="entry name" value="LOW MOLECULAR WEIGHT PROTEIN-TYROSINE-PHOSPHATASE ETP-RELATED"/>
    <property type="match status" value="1"/>
</dbReference>
<keyword evidence="2 6" id="KW-0378">Hydrolase</keyword>
<evidence type="ECO:0000256" key="1">
    <source>
        <dbReference type="ARBA" id="ARBA00011063"/>
    </source>
</evidence>
<comment type="caution">
    <text evidence="6">The sequence shown here is derived from an EMBL/GenBank/DDBJ whole genome shotgun (WGS) entry which is preliminary data.</text>
</comment>
<keyword evidence="3" id="KW-0904">Protein phosphatase</keyword>
<evidence type="ECO:0000256" key="4">
    <source>
        <dbReference type="PIRSR" id="PIRSR617867-1"/>
    </source>
</evidence>
<protein>
    <submittedName>
        <fullName evidence="6">Protein-tyrosine phosphatase</fullName>
        <ecNumber evidence="6">3.1.3.48</ecNumber>
    </submittedName>
</protein>
<dbReference type="Proteomes" id="UP000530928">
    <property type="component" value="Unassembled WGS sequence"/>
</dbReference>
<accession>A0A7W0CIU0</accession>